<dbReference type="GO" id="GO:0009507">
    <property type="term" value="C:chloroplast"/>
    <property type="evidence" value="ECO:0007669"/>
    <property type="project" value="TreeGrafter"/>
</dbReference>
<dbReference type="InterPro" id="IPR002885">
    <property type="entry name" value="PPR_rpt"/>
</dbReference>
<evidence type="ECO:0000256" key="2">
    <source>
        <dbReference type="ARBA" id="ARBA00022737"/>
    </source>
</evidence>
<evidence type="ECO:0000313" key="5">
    <source>
        <dbReference type="Proteomes" id="UP001457282"/>
    </source>
</evidence>
<dbReference type="EMBL" id="JBEDUW010000005">
    <property type="protein sequence ID" value="KAK9930248.1"/>
    <property type="molecule type" value="Genomic_DNA"/>
</dbReference>
<dbReference type="PANTHER" id="PTHR47932:SF41">
    <property type="entry name" value="LARGE RIBOSOMAL SUBUNIT PROTEIN ML102 (RPPR5)"/>
    <property type="match status" value="1"/>
</dbReference>
<dbReference type="GO" id="GO:0003729">
    <property type="term" value="F:mRNA binding"/>
    <property type="evidence" value="ECO:0007669"/>
    <property type="project" value="TreeGrafter"/>
</dbReference>
<dbReference type="Proteomes" id="UP001457282">
    <property type="component" value="Unassembled WGS sequence"/>
</dbReference>
<dbReference type="Pfam" id="PF01535">
    <property type="entry name" value="PPR"/>
    <property type="match status" value="3"/>
</dbReference>
<reference evidence="4 5" key="1">
    <citation type="journal article" date="2023" name="G3 (Bethesda)">
        <title>A chromosome-length genome assembly and annotation of blackberry (Rubus argutus, cv. 'Hillquist').</title>
        <authorList>
            <person name="Bruna T."/>
            <person name="Aryal R."/>
            <person name="Dudchenko O."/>
            <person name="Sargent D.J."/>
            <person name="Mead D."/>
            <person name="Buti M."/>
            <person name="Cavallini A."/>
            <person name="Hytonen T."/>
            <person name="Andres J."/>
            <person name="Pham M."/>
            <person name="Weisz D."/>
            <person name="Mascagni F."/>
            <person name="Usai G."/>
            <person name="Natali L."/>
            <person name="Bassil N."/>
            <person name="Fernandez G.E."/>
            <person name="Lomsadze A."/>
            <person name="Armour M."/>
            <person name="Olukolu B."/>
            <person name="Poorten T."/>
            <person name="Britton C."/>
            <person name="Davik J."/>
            <person name="Ashrafi H."/>
            <person name="Aiden E.L."/>
            <person name="Borodovsky M."/>
            <person name="Worthington M."/>
        </authorList>
    </citation>
    <scope>NUCLEOTIDE SEQUENCE [LARGE SCALE GENOMIC DNA]</scope>
    <source>
        <strain evidence="4">PI 553951</strain>
    </source>
</reference>
<comment type="caution">
    <text evidence="4">The sequence shown here is derived from an EMBL/GenBank/DDBJ whole genome shotgun (WGS) entry which is preliminary data.</text>
</comment>
<gene>
    <name evidence="4" type="ORF">M0R45_027291</name>
</gene>
<protein>
    <recommendedName>
        <fullName evidence="6">Pentatricopeptide repeat-containing protein</fullName>
    </recommendedName>
</protein>
<dbReference type="AlphaFoldDB" id="A0AAW1X055"/>
<dbReference type="NCBIfam" id="TIGR00756">
    <property type="entry name" value="PPR"/>
    <property type="match status" value="3"/>
</dbReference>
<dbReference type="Pfam" id="PF13041">
    <property type="entry name" value="PPR_2"/>
    <property type="match status" value="1"/>
</dbReference>
<keyword evidence="2" id="KW-0677">Repeat</keyword>
<feature type="repeat" description="PPR" evidence="3">
    <location>
        <begin position="122"/>
        <end position="156"/>
    </location>
</feature>
<evidence type="ECO:0000313" key="4">
    <source>
        <dbReference type="EMBL" id="KAK9930248.1"/>
    </source>
</evidence>
<dbReference type="PANTHER" id="PTHR47932">
    <property type="entry name" value="ATPASE EXPRESSION PROTEIN 3"/>
    <property type="match status" value="1"/>
</dbReference>
<dbReference type="PROSITE" id="PS51375">
    <property type="entry name" value="PPR"/>
    <property type="match status" value="1"/>
</dbReference>
<accession>A0AAW1X055</accession>
<evidence type="ECO:0000256" key="1">
    <source>
        <dbReference type="ARBA" id="ARBA00007626"/>
    </source>
</evidence>
<evidence type="ECO:0008006" key="6">
    <source>
        <dbReference type="Google" id="ProtNLM"/>
    </source>
</evidence>
<name>A0AAW1X055_RUBAR</name>
<dbReference type="SUPFAM" id="SSF48452">
    <property type="entry name" value="TPR-like"/>
    <property type="match status" value="1"/>
</dbReference>
<organism evidence="4 5">
    <name type="scientific">Rubus argutus</name>
    <name type="common">Southern blackberry</name>
    <dbReference type="NCBI Taxonomy" id="59490"/>
    <lineage>
        <taxon>Eukaryota</taxon>
        <taxon>Viridiplantae</taxon>
        <taxon>Streptophyta</taxon>
        <taxon>Embryophyta</taxon>
        <taxon>Tracheophyta</taxon>
        <taxon>Spermatophyta</taxon>
        <taxon>Magnoliopsida</taxon>
        <taxon>eudicotyledons</taxon>
        <taxon>Gunneridae</taxon>
        <taxon>Pentapetalae</taxon>
        <taxon>rosids</taxon>
        <taxon>fabids</taxon>
        <taxon>Rosales</taxon>
        <taxon>Rosaceae</taxon>
        <taxon>Rosoideae</taxon>
        <taxon>Rosoideae incertae sedis</taxon>
        <taxon>Rubus</taxon>
    </lineage>
</organism>
<keyword evidence="5" id="KW-1185">Reference proteome</keyword>
<dbReference type="InterPro" id="IPR011990">
    <property type="entry name" value="TPR-like_helical_dom_sf"/>
</dbReference>
<comment type="similarity">
    <text evidence="1">Belongs to the PPR family. P subfamily.</text>
</comment>
<evidence type="ECO:0000256" key="3">
    <source>
        <dbReference type="PROSITE-ProRule" id="PRU00708"/>
    </source>
</evidence>
<dbReference type="Gene3D" id="1.25.40.10">
    <property type="entry name" value="Tetratricopeptide repeat domain"/>
    <property type="match status" value="2"/>
</dbReference>
<proteinExistence type="inferred from homology"/>
<sequence>MDERYIAPEDNSIFERLLYCQCKSGDLDAAADVLKAMIRLSIPTEAGHYGILIENFCKAGVYDRAVKLLDKLIEKENILRPQSFMELEASAYNPMIEYLCDHGQAEKAEVFFRQLMKEGVQDSVAFNNLTRGYAKEGNSDSAFEILKIMGRRGVPREADSYTLLIQS</sequence>